<dbReference type="RefSeq" id="WP_112144102.1">
    <property type="nucleotide sequence ID" value="NZ_PGTO01000005.1"/>
</dbReference>
<feature type="domain" description="Ribbon-helix-helix" evidence="1">
    <location>
        <begin position="4"/>
        <end position="64"/>
    </location>
</feature>
<dbReference type="GO" id="GO:0016740">
    <property type="term" value="F:transferase activity"/>
    <property type="evidence" value="ECO:0007669"/>
    <property type="project" value="UniProtKB-KW"/>
</dbReference>
<gene>
    <name evidence="2" type="ORF">CU669_09080</name>
</gene>
<evidence type="ECO:0000259" key="1">
    <source>
        <dbReference type="Pfam" id="PF13467"/>
    </source>
</evidence>
<dbReference type="Gene3D" id="1.10.3990.20">
    <property type="entry name" value="protein bp1543"/>
    <property type="match status" value="1"/>
</dbReference>
<organism evidence="2 3">
    <name type="scientific">Paramagnetospirillum kuznetsovii</name>
    <dbReference type="NCBI Taxonomy" id="2053833"/>
    <lineage>
        <taxon>Bacteria</taxon>
        <taxon>Pseudomonadati</taxon>
        <taxon>Pseudomonadota</taxon>
        <taxon>Alphaproteobacteria</taxon>
        <taxon>Rhodospirillales</taxon>
        <taxon>Magnetospirillaceae</taxon>
        <taxon>Paramagnetospirillum</taxon>
    </lineage>
</organism>
<evidence type="ECO:0000313" key="2">
    <source>
        <dbReference type="EMBL" id="RAU22377.1"/>
    </source>
</evidence>
<dbReference type="Pfam" id="PF13467">
    <property type="entry name" value="RHH_4"/>
    <property type="match status" value="1"/>
</dbReference>
<dbReference type="Proteomes" id="UP000251075">
    <property type="component" value="Unassembled WGS sequence"/>
</dbReference>
<protein>
    <submittedName>
        <fullName evidence="2">Aryl-sulfate sulfotransferase</fullName>
    </submittedName>
</protein>
<name>A0A364NZN9_9PROT</name>
<dbReference type="EMBL" id="PGTO01000005">
    <property type="protein sequence ID" value="RAU22377.1"/>
    <property type="molecule type" value="Genomic_DNA"/>
</dbReference>
<reference evidence="2 3" key="1">
    <citation type="submission" date="2017-11" db="EMBL/GenBank/DDBJ databases">
        <title>Draft genome sequence of magnetotactic bacterium Magnetospirillum kuznetsovii LBB-42.</title>
        <authorList>
            <person name="Grouzdev D.S."/>
            <person name="Rysina M.S."/>
            <person name="Baslerov R.V."/>
            <person name="Koziaeva V."/>
        </authorList>
    </citation>
    <scope>NUCLEOTIDE SEQUENCE [LARGE SCALE GENOMIC DNA]</scope>
    <source>
        <strain evidence="2 3">LBB-42</strain>
    </source>
</reference>
<accession>A0A364NZN9</accession>
<dbReference type="AlphaFoldDB" id="A0A364NZN9"/>
<dbReference type="OrthoDB" id="7477016at2"/>
<dbReference type="InterPro" id="IPR038268">
    <property type="entry name" value="RHH_sf"/>
</dbReference>
<comment type="caution">
    <text evidence="2">The sequence shown here is derived from an EMBL/GenBank/DDBJ whole genome shotgun (WGS) entry which is preliminary data.</text>
</comment>
<keyword evidence="3" id="KW-1185">Reference proteome</keyword>
<keyword evidence="2" id="KW-0808">Transferase</keyword>
<sequence length="83" mass="8726">MTIAKRSVTIAGHATSVTIEAAFWDELKGMAETRGVSVNQLVAEIDSGRDGNLSSAIRLFVLAELKARAAARTAPPSLPISCD</sequence>
<evidence type="ECO:0000313" key="3">
    <source>
        <dbReference type="Proteomes" id="UP000251075"/>
    </source>
</evidence>
<proteinExistence type="predicted"/>
<dbReference type="InterPro" id="IPR027373">
    <property type="entry name" value="RHH_dom"/>
</dbReference>